<keyword evidence="3 7" id="KW-0805">Transcription regulation</keyword>
<dbReference type="GO" id="GO:0051775">
    <property type="term" value="P:response to redox state"/>
    <property type="evidence" value="ECO:0007669"/>
    <property type="project" value="InterPro"/>
</dbReference>
<dbReference type="GO" id="GO:0045892">
    <property type="term" value="P:negative regulation of DNA-templated transcription"/>
    <property type="evidence" value="ECO:0007669"/>
    <property type="project" value="InterPro"/>
</dbReference>
<reference evidence="9 10" key="1">
    <citation type="submission" date="2018-08" db="EMBL/GenBank/DDBJ databases">
        <title>Murine metabolic-syndrome-specific gut microbial biobank.</title>
        <authorList>
            <person name="Liu C."/>
        </authorList>
    </citation>
    <scope>NUCLEOTIDE SEQUENCE [LARGE SCALE GENOMIC DNA]</scope>
    <source>
        <strain evidence="9 10">28</strain>
    </source>
</reference>
<evidence type="ECO:0000256" key="4">
    <source>
        <dbReference type="ARBA" id="ARBA00023027"/>
    </source>
</evidence>
<dbReference type="SUPFAM" id="SSF51735">
    <property type="entry name" value="NAD(P)-binding Rossmann-fold domains"/>
    <property type="match status" value="1"/>
</dbReference>
<dbReference type="InterPro" id="IPR022876">
    <property type="entry name" value="Tscrpt_rep_Rex"/>
</dbReference>
<dbReference type="Gene3D" id="3.40.50.720">
    <property type="entry name" value="NAD(P)-binding Rossmann-like Domain"/>
    <property type="match status" value="1"/>
</dbReference>
<comment type="caution">
    <text evidence="9">The sequence shown here is derived from an EMBL/GenBank/DDBJ whole genome shotgun (WGS) entry which is preliminary data.</text>
</comment>
<dbReference type="NCBIfam" id="NF003996">
    <property type="entry name" value="PRK05472.2-5"/>
    <property type="match status" value="1"/>
</dbReference>
<evidence type="ECO:0000313" key="9">
    <source>
        <dbReference type="EMBL" id="NBH62877.1"/>
    </source>
</evidence>
<dbReference type="InterPro" id="IPR009718">
    <property type="entry name" value="Rex_DNA-bd_C_dom"/>
</dbReference>
<keyword evidence="4 7" id="KW-0520">NAD</keyword>
<keyword evidence="2 7" id="KW-0678">Repressor</keyword>
<dbReference type="NCBIfam" id="NF003994">
    <property type="entry name" value="PRK05472.2-3"/>
    <property type="match status" value="1"/>
</dbReference>
<comment type="function">
    <text evidence="7">Modulates transcription in response to changes in cellular NADH/NAD(+) redox state.</text>
</comment>
<dbReference type="PANTHER" id="PTHR35786">
    <property type="entry name" value="REDOX-SENSING TRANSCRIPTIONAL REPRESSOR REX"/>
    <property type="match status" value="1"/>
</dbReference>
<dbReference type="NCBIfam" id="NF003993">
    <property type="entry name" value="PRK05472.2-2"/>
    <property type="match status" value="1"/>
</dbReference>
<dbReference type="Pfam" id="PF02629">
    <property type="entry name" value="CoA_binding"/>
    <property type="match status" value="1"/>
</dbReference>
<evidence type="ECO:0000256" key="3">
    <source>
        <dbReference type="ARBA" id="ARBA00023015"/>
    </source>
</evidence>
<keyword evidence="5 7" id="KW-0238">DNA-binding</keyword>
<accession>A0A845QQ84</accession>
<feature type="DNA-binding region" description="H-T-H motif" evidence="7">
    <location>
        <begin position="16"/>
        <end position="55"/>
    </location>
</feature>
<dbReference type="InterPro" id="IPR036291">
    <property type="entry name" value="NAD(P)-bd_dom_sf"/>
</dbReference>
<dbReference type="InterPro" id="IPR036390">
    <property type="entry name" value="WH_DNA-bd_sf"/>
</dbReference>
<evidence type="ECO:0000256" key="7">
    <source>
        <dbReference type="HAMAP-Rule" id="MF_01131"/>
    </source>
</evidence>
<dbReference type="SUPFAM" id="SSF46785">
    <property type="entry name" value="Winged helix' DNA-binding domain"/>
    <property type="match status" value="1"/>
</dbReference>
<evidence type="ECO:0000256" key="6">
    <source>
        <dbReference type="ARBA" id="ARBA00023163"/>
    </source>
</evidence>
<gene>
    <name evidence="7" type="primary">rex</name>
    <name evidence="9" type="ORF">D0435_14625</name>
</gene>
<evidence type="ECO:0000256" key="1">
    <source>
        <dbReference type="ARBA" id="ARBA00022490"/>
    </source>
</evidence>
<dbReference type="NCBIfam" id="NF003990">
    <property type="entry name" value="PRK05472.1-4"/>
    <property type="match status" value="1"/>
</dbReference>
<dbReference type="AlphaFoldDB" id="A0A845QQ84"/>
<evidence type="ECO:0000259" key="8">
    <source>
        <dbReference type="SMART" id="SM00881"/>
    </source>
</evidence>
<sequence>MKNAKISNAVIKRLPRYRRYLIELKKKGVEKISSKEFSNLIGYTASQIRQDLNNFGGFGQQGYGYSVEGLYDEISAILGLDKEYRMVIMGAGNLGQAIAKYTHFHKQGFKVYGVFEINPTLIGKDLDGMEIMDYENIVEFVEEEEIDIGIICVSRENAQEVADKLSFAGVKGIWNFAPTDIEVPKHVALENVHLSDSLHSLAYHMNDIQKKKTALKEKEREE</sequence>
<feature type="domain" description="CoA-binding" evidence="8">
    <location>
        <begin position="79"/>
        <end position="180"/>
    </location>
</feature>
<dbReference type="GO" id="GO:0003700">
    <property type="term" value="F:DNA-binding transcription factor activity"/>
    <property type="evidence" value="ECO:0007669"/>
    <property type="project" value="UniProtKB-UniRule"/>
</dbReference>
<feature type="binding site" evidence="7">
    <location>
        <begin position="90"/>
        <end position="95"/>
    </location>
    <ligand>
        <name>NAD(+)</name>
        <dbReference type="ChEBI" id="CHEBI:57540"/>
    </ligand>
</feature>
<dbReference type="NCBIfam" id="NF003989">
    <property type="entry name" value="PRK05472.1-3"/>
    <property type="match status" value="1"/>
</dbReference>
<comment type="similarity">
    <text evidence="7">Belongs to the transcriptional regulatory Rex family.</text>
</comment>
<comment type="subcellular location">
    <subcellularLocation>
        <location evidence="7">Cytoplasm</location>
    </subcellularLocation>
</comment>
<protein>
    <recommendedName>
        <fullName evidence="7">Redox-sensing transcriptional repressor Rex</fullName>
    </recommendedName>
</protein>
<evidence type="ECO:0000256" key="5">
    <source>
        <dbReference type="ARBA" id="ARBA00023125"/>
    </source>
</evidence>
<dbReference type="GO" id="GO:0005737">
    <property type="term" value="C:cytoplasm"/>
    <property type="evidence" value="ECO:0007669"/>
    <property type="project" value="UniProtKB-SubCell"/>
</dbReference>
<evidence type="ECO:0000256" key="2">
    <source>
        <dbReference type="ARBA" id="ARBA00022491"/>
    </source>
</evidence>
<dbReference type="InterPro" id="IPR036388">
    <property type="entry name" value="WH-like_DNA-bd_sf"/>
</dbReference>
<keyword evidence="1 7" id="KW-0963">Cytoplasm</keyword>
<proteinExistence type="inferred from homology"/>
<dbReference type="InterPro" id="IPR058236">
    <property type="entry name" value="Rex_actinobacterial-type"/>
</dbReference>
<dbReference type="EMBL" id="QXWK01000040">
    <property type="protein sequence ID" value="NBH62877.1"/>
    <property type="molecule type" value="Genomic_DNA"/>
</dbReference>
<dbReference type="Gene3D" id="1.10.10.10">
    <property type="entry name" value="Winged helix-like DNA-binding domain superfamily/Winged helix DNA-binding domain"/>
    <property type="match status" value="1"/>
</dbReference>
<dbReference type="HAMAP" id="MF_01131">
    <property type="entry name" value="Rex"/>
    <property type="match status" value="1"/>
</dbReference>
<dbReference type="InterPro" id="IPR003781">
    <property type="entry name" value="CoA-bd"/>
</dbReference>
<keyword evidence="6 7" id="KW-0804">Transcription</keyword>
<comment type="subunit">
    <text evidence="7">Homodimer.</text>
</comment>
<evidence type="ECO:0000313" key="10">
    <source>
        <dbReference type="Proteomes" id="UP000446866"/>
    </source>
</evidence>
<dbReference type="SMART" id="SM00881">
    <property type="entry name" value="CoA_binding"/>
    <property type="match status" value="1"/>
</dbReference>
<dbReference type="GO" id="GO:0003677">
    <property type="term" value="F:DNA binding"/>
    <property type="evidence" value="ECO:0007669"/>
    <property type="project" value="UniProtKB-UniRule"/>
</dbReference>
<keyword evidence="10" id="KW-1185">Reference proteome</keyword>
<dbReference type="Pfam" id="PF06971">
    <property type="entry name" value="Put_DNA-bind_N"/>
    <property type="match status" value="1"/>
</dbReference>
<organism evidence="9 10">
    <name type="scientific">Anaerotruncus colihominis</name>
    <dbReference type="NCBI Taxonomy" id="169435"/>
    <lineage>
        <taxon>Bacteria</taxon>
        <taxon>Bacillati</taxon>
        <taxon>Bacillota</taxon>
        <taxon>Clostridia</taxon>
        <taxon>Eubacteriales</taxon>
        <taxon>Oscillospiraceae</taxon>
        <taxon>Anaerotruncus</taxon>
    </lineage>
</organism>
<dbReference type="NCBIfam" id="NF003995">
    <property type="entry name" value="PRK05472.2-4"/>
    <property type="match status" value="1"/>
</dbReference>
<dbReference type="RefSeq" id="WP_160203163.1">
    <property type="nucleotide sequence ID" value="NZ_QXWK01000040.1"/>
</dbReference>
<dbReference type="PANTHER" id="PTHR35786:SF1">
    <property type="entry name" value="REDOX-SENSING TRANSCRIPTIONAL REPRESSOR REX 1"/>
    <property type="match status" value="1"/>
</dbReference>
<name>A0A845QQ84_9FIRM</name>
<dbReference type="Proteomes" id="UP000446866">
    <property type="component" value="Unassembled WGS sequence"/>
</dbReference>